<dbReference type="KEGG" id="acaf:CA12_11330"/>
<sequence length="273" mass="29849">MSDAPTAADDPHAADDPLVWRDLPDPRGWDPHSTNYDRDATWDVEAQDDRWVKLTRRPNRHKSAHISDDSPERPRWDAWLGPEVVADLVRLAPKNSRSKLKKACAAAVAAADAAVRQTLGIPLAVLHGSKAVVRDGRKIESPRGRKMLLMVLENGARVVLQYLDAPRRGRLTTAFFPDASLDALLGGHLPGLEWQAAVSETVAAYCPPGQVLPDIHHTFEVKQTGRGRTERRTGVRFLTPGAWGFASDEPGAVWESPSAYPSPAAVEQRGATS</sequence>
<dbReference type="RefSeq" id="WP_145357891.1">
    <property type="nucleotide sequence ID" value="NZ_CP036265.1"/>
</dbReference>
<name>A0A517P6R7_9PLAN</name>
<organism evidence="2 3">
    <name type="scientific">Alienimonas californiensis</name>
    <dbReference type="NCBI Taxonomy" id="2527989"/>
    <lineage>
        <taxon>Bacteria</taxon>
        <taxon>Pseudomonadati</taxon>
        <taxon>Planctomycetota</taxon>
        <taxon>Planctomycetia</taxon>
        <taxon>Planctomycetales</taxon>
        <taxon>Planctomycetaceae</taxon>
        <taxon>Alienimonas</taxon>
    </lineage>
</organism>
<protein>
    <submittedName>
        <fullName evidence="2">Uncharacterized protein</fullName>
    </submittedName>
</protein>
<feature type="region of interest" description="Disordered" evidence="1">
    <location>
        <begin position="254"/>
        <end position="273"/>
    </location>
</feature>
<dbReference type="Proteomes" id="UP000318741">
    <property type="component" value="Chromosome"/>
</dbReference>
<feature type="compositionally biased region" description="Basic and acidic residues" evidence="1">
    <location>
        <begin position="9"/>
        <end position="41"/>
    </location>
</feature>
<proteinExistence type="predicted"/>
<feature type="region of interest" description="Disordered" evidence="1">
    <location>
        <begin position="1"/>
        <end position="41"/>
    </location>
</feature>
<evidence type="ECO:0000256" key="1">
    <source>
        <dbReference type="SAM" id="MobiDB-lite"/>
    </source>
</evidence>
<evidence type="ECO:0000313" key="3">
    <source>
        <dbReference type="Proteomes" id="UP000318741"/>
    </source>
</evidence>
<dbReference type="EMBL" id="CP036265">
    <property type="protein sequence ID" value="QDT15053.1"/>
    <property type="molecule type" value="Genomic_DNA"/>
</dbReference>
<keyword evidence="3" id="KW-1185">Reference proteome</keyword>
<reference evidence="2 3" key="1">
    <citation type="submission" date="2019-02" db="EMBL/GenBank/DDBJ databases">
        <title>Deep-cultivation of Planctomycetes and their phenomic and genomic characterization uncovers novel biology.</title>
        <authorList>
            <person name="Wiegand S."/>
            <person name="Jogler M."/>
            <person name="Boedeker C."/>
            <person name="Pinto D."/>
            <person name="Vollmers J."/>
            <person name="Rivas-Marin E."/>
            <person name="Kohn T."/>
            <person name="Peeters S.H."/>
            <person name="Heuer A."/>
            <person name="Rast P."/>
            <person name="Oberbeckmann S."/>
            <person name="Bunk B."/>
            <person name="Jeske O."/>
            <person name="Meyerdierks A."/>
            <person name="Storesund J.E."/>
            <person name="Kallscheuer N."/>
            <person name="Luecker S."/>
            <person name="Lage O.M."/>
            <person name="Pohl T."/>
            <person name="Merkel B.J."/>
            <person name="Hornburger P."/>
            <person name="Mueller R.-W."/>
            <person name="Bruemmer F."/>
            <person name="Labrenz M."/>
            <person name="Spormann A.M."/>
            <person name="Op den Camp H."/>
            <person name="Overmann J."/>
            <person name="Amann R."/>
            <person name="Jetten M.S.M."/>
            <person name="Mascher T."/>
            <person name="Medema M.H."/>
            <person name="Devos D.P."/>
            <person name="Kaster A.-K."/>
            <person name="Ovreas L."/>
            <person name="Rohde M."/>
            <person name="Galperin M.Y."/>
            <person name="Jogler C."/>
        </authorList>
    </citation>
    <scope>NUCLEOTIDE SEQUENCE [LARGE SCALE GENOMIC DNA]</scope>
    <source>
        <strain evidence="2 3">CA12</strain>
    </source>
</reference>
<evidence type="ECO:0000313" key="2">
    <source>
        <dbReference type="EMBL" id="QDT15053.1"/>
    </source>
</evidence>
<gene>
    <name evidence="2" type="ORF">CA12_11330</name>
</gene>
<accession>A0A517P6R7</accession>
<dbReference type="AlphaFoldDB" id="A0A517P6R7"/>